<evidence type="ECO:0000313" key="1">
    <source>
        <dbReference type="EMBL" id="MBB6392711.1"/>
    </source>
</evidence>
<proteinExistence type="predicted"/>
<reference evidence="1 2" key="1">
    <citation type="submission" date="2020-08" db="EMBL/GenBank/DDBJ databases">
        <title>Sequencing the genomes of 1000 actinobacteria strains.</title>
        <authorList>
            <person name="Klenk H.-P."/>
        </authorList>
    </citation>
    <scope>NUCLEOTIDE SEQUENCE [LARGE SCALE GENOMIC DNA]</scope>
    <source>
        <strain evidence="1 2">DSM 12511</strain>
    </source>
</reference>
<dbReference type="EMBL" id="JACHML010000001">
    <property type="protein sequence ID" value="MBB6392711.1"/>
    <property type="molecule type" value="Genomic_DNA"/>
</dbReference>
<keyword evidence="2" id="KW-1185">Reference proteome</keyword>
<gene>
    <name evidence="1" type="ORF">HD594_003024</name>
</gene>
<evidence type="ECO:0000313" key="2">
    <source>
        <dbReference type="Proteomes" id="UP000537775"/>
    </source>
</evidence>
<comment type="caution">
    <text evidence="1">The sequence shown here is derived from an EMBL/GenBank/DDBJ whole genome shotgun (WGS) entry which is preliminary data.</text>
</comment>
<dbReference type="InterPro" id="IPR025534">
    <property type="entry name" value="DUF4420"/>
</dbReference>
<dbReference type="Proteomes" id="UP000537775">
    <property type="component" value="Unassembled WGS sequence"/>
</dbReference>
<evidence type="ECO:0008006" key="3">
    <source>
        <dbReference type="Google" id="ProtNLM"/>
    </source>
</evidence>
<organism evidence="1 2">
    <name type="scientific">Microbacterium thalassium</name>
    <dbReference type="NCBI Taxonomy" id="362649"/>
    <lineage>
        <taxon>Bacteria</taxon>
        <taxon>Bacillati</taxon>
        <taxon>Actinomycetota</taxon>
        <taxon>Actinomycetes</taxon>
        <taxon>Micrococcales</taxon>
        <taxon>Microbacteriaceae</taxon>
        <taxon>Microbacterium</taxon>
    </lineage>
</organism>
<protein>
    <recommendedName>
        <fullName evidence="3">PD-(D/E)XK motif protein</fullName>
    </recommendedName>
</protein>
<sequence length="324" mass="35611">MTGGYARVTHALEILASRRPAAGEGAAAPIGPDRDIDEARLAKDHNGDIHLLVALPPGRTKFALPLGHVLPTTWLEEQDGSSEQFSLDVRSTDASLTPTFLSLVGEMLNRVDESGGACIDELMRVLSSWREALAREKRGLSRERAIGLFGELFVLSRLAKTDPARARSAWRGKEGYRHDFFLHNALEVKAYVTTDAPTVEIHGAHQLDPPMNASLHLLALRLEENAEGKTIDDLIGEIDSYGLPKGLLFERSTDEEPVIADNNMRFVVANERLFRVTDRFPGIRFSTLGEAAFEGVSHIRYSLLLDACPNAVDPSALPEVLKEL</sequence>
<name>A0A7X0FTH8_9MICO</name>
<accession>A0A7X0FTH8</accession>
<dbReference type="AlphaFoldDB" id="A0A7X0FTH8"/>
<dbReference type="Pfam" id="PF14390">
    <property type="entry name" value="DUF4420"/>
    <property type="match status" value="1"/>
</dbReference>
<dbReference type="RefSeq" id="WP_184751752.1">
    <property type="nucleotide sequence ID" value="NZ_BAAAJR010000001.1"/>
</dbReference>